<dbReference type="AlphaFoldDB" id="A0AAW1GW59"/>
<gene>
    <name evidence="2" type="ORF">RND81_13G049800</name>
</gene>
<reference evidence="2" key="1">
    <citation type="submission" date="2024-03" db="EMBL/GenBank/DDBJ databases">
        <title>WGS assembly of Saponaria officinalis var. Norfolk2.</title>
        <authorList>
            <person name="Jenkins J."/>
            <person name="Shu S."/>
            <person name="Grimwood J."/>
            <person name="Barry K."/>
            <person name="Goodstein D."/>
            <person name="Schmutz J."/>
            <person name="Leebens-Mack J."/>
            <person name="Osbourn A."/>
        </authorList>
    </citation>
    <scope>NUCLEOTIDE SEQUENCE [LARGE SCALE GENOMIC DNA]</scope>
    <source>
        <strain evidence="2">JIC</strain>
    </source>
</reference>
<evidence type="ECO:0008006" key="4">
    <source>
        <dbReference type="Google" id="ProtNLM"/>
    </source>
</evidence>
<protein>
    <recommendedName>
        <fullName evidence="4">Bifunctional inhibitor/plant lipid transfer protein/seed storage helical domain-containing protein</fullName>
    </recommendedName>
</protein>
<name>A0AAW1GW59_SAPOF</name>
<accession>A0AAW1GW59</accession>
<keyword evidence="3" id="KW-1185">Reference proteome</keyword>
<evidence type="ECO:0000256" key="1">
    <source>
        <dbReference type="SAM" id="SignalP"/>
    </source>
</evidence>
<sequence length="153" mass="16894">MEKMSAQIILAIILFVTITITPTRAQNNGLCWNKISKCILDHEARSLIEPKYNPKSPSFNMTDYLCCPLMVQTVKPDKACFCTIDTDLHQNPSLASNVTTIFSVCSIVDSLASLDNFCLGIAPTPAEAPLYPDVEAPLYRYVEAPMMPVLPPL</sequence>
<proteinExistence type="predicted"/>
<keyword evidence="1" id="KW-0732">Signal</keyword>
<organism evidence="2 3">
    <name type="scientific">Saponaria officinalis</name>
    <name type="common">Common soapwort</name>
    <name type="synonym">Lychnis saponaria</name>
    <dbReference type="NCBI Taxonomy" id="3572"/>
    <lineage>
        <taxon>Eukaryota</taxon>
        <taxon>Viridiplantae</taxon>
        <taxon>Streptophyta</taxon>
        <taxon>Embryophyta</taxon>
        <taxon>Tracheophyta</taxon>
        <taxon>Spermatophyta</taxon>
        <taxon>Magnoliopsida</taxon>
        <taxon>eudicotyledons</taxon>
        <taxon>Gunneridae</taxon>
        <taxon>Pentapetalae</taxon>
        <taxon>Caryophyllales</taxon>
        <taxon>Caryophyllaceae</taxon>
        <taxon>Caryophylleae</taxon>
        <taxon>Saponaria</taxon>
    </lineage>
</organism>
<evidence type="ECO:0000313" key="3">
    <source>
        <dbReference type="Proteomes" id="UP001443914"/>
    </source>
</evidence>
<feature type="chain" id="PRO_5043810909" description="Bifunctional inhibitor/plant lipid transfer protein/seed storage helical domain-containing protein" evidence="1">
    <location>
        <begin position="26"/>
        <end position="153"/>
    </location>
</feature>
<dbReference type="EMBL" id="JBDFQZ010000013">
    <property type="protein sequence ID" value="KAK9668305.1"/>
    <property type="molecule type" value="Genomic_DNA"/>
</dbReference>
<comment type="caution">
    <text evidence="2">The sequence shown here is derived from an EMBL/GenBank/DDBJ whole genome shotgun (WGS) entry which is preliminary data.</text>
</comment>
<dbReference type="Proteomes" id="UP001443914">
    <property type="component" value="Unassembled WGS sequence"/>
</dbReference>
<feature type="signal peptide" evidence="1">
    <location>
        <begin position="1"/>
        <end position="25"/>
    </location>
</feature>
<evidence type="ECO:0000313" key="2">
    <source>
        <dbReference type="EMBL" id="KAK9668305.1"/>
    </source>
</evidence>